<keyword evidence="7" id="KW-0813">Transport</keyword>
<dbReference type="AlphaFoldDB" id="A0A0A2FY48"/>
<keyword evidence="7" id="KW-0653">Protein transport</keyword>
<dbReference type="OrthoDB" id="9810103at2"/>
<comment type="similarity">
    <text evidence="2 7">Belongs to the ExbD/TolR family.</text>
</comment>
<dbReference type="EMBL" id="LS483447">
    <property type="protein sequence ID" value="SQH73274.1"/>
    <property type="molecule type" value="Genomic_DNA"/>
</dbReference>
<dbReference type="Proteomes" id="UP000249300">
    <property type="component" value="Chromosome 1"/>
</dbReference>
<keyword evidence="5 8" id="KW-1133">Transmembrane helix</keyword>
<evidence type="ECO:0000313" key="10">
    <source>
        <dbReference type="EMBL" id="SQH73274.1"/>
    </source>
</evidence>
<reference evidence="10 12" key="2">
    <citation type="submission" date="2018-06" db="EMBL/GenBank/DDBJ databases">
        <authorList>
            <consortium name="Pathogen Informatics"/>
            <person name="Doyle S."/>
        </authorList>
    </citation>
    <scope>NUCLEOTIDE SEQUENCE [LARGE SCALE GENOMIC DNA]</scope>
    <source>
        <strain evidence="10 12">NCTC12858</strain>
    </source>
</reference>
<proteinExistence type="inferred from homology"/>
<dbReference type="eggNOG" id="COG0848">
    <property type="taxonomic scope" value="Bacteria"/>
</dbReference>
<evidence type="ECO:0000256" key="6">
    <source>
        <dbReference type="ARBA" id="ARBA00023136"/>
    </source>
</evidence>
<dbReference type="Pfam" id="PF02472">
    <property type="entry name" value="ExbD"/>
    <property type="match status" value="1"/>
</dbReference>
<name>A0A0A2FY48_9PORP</name>
<evidence type="ECO:0000256" key="8">
    <source>
        <dbReference type="SAM" id="Phobius"/>
    </source>
</evidence>
<dbReference type="Proteomes" id="UP000030136">
    <property type="component" value="Unassembled WGS sequence"/>
</dbReference>
<comment type="subcellular location">
    <subcellularLocation>
        <location evidence="1">Cell membrane</location>
        <topology evidence="1">Single-pass membrane protein</topology>
    </subcellularLocation>
    <subcellularLocation>
        <location evidence="7">Cell membrane</location>
        <topology evidence="7">Single-pass type II membrane protein</topology>
    </subcellularLocation>
</comment>
<evidence type="ECO:0000256" key="5">
    <source>
        <dbReference type="ARBA" id="ARBA00022989"/>
    </source>
</evidence>
<gene>
    <name evidence="9" type="ORF">HQ38_04455</name>
    <name evidence="10" type="ORF">NCTC12858_01119</name>
</gene>
<evidence type="ECO:0000313" key="12">
    <source>
        <dbReference type="Proteomes" id="UP000249300"/>
    </source>
</evidence>
<evidence type="ECO:0000256" key="4">
    <source>
        <dbReference type="ARBA" id="ARBA00022692"/>
    </source>
</evidence>
<protein>
    <submittedName>
        <fullName evidence="10">Biopolymer transport protein ExbD/TolR</fullName>
    </submittedName>
    <submittedName>
        <fullName evidence="9">Biopolymer transporter ExbD</fullName>
    </submittedName>
</protein>
<organism evidence="9 11">
    <name type="scientific">Porphyromonas crevioricanis</name>
    <dbReference type="NCBI Taxonomy" id="393921"/>
    <lineage>
        <taxon>Bacteria</taxon>
        <taxon>Pseudomonadati</taxon>
        <taxon>Bacteroidota</taxon>
        <taxon>Bacteroidia</taxon>
        <taxon>Bacteroidales</taxon>
        <taxon>Porphyromonadaceae</taxon>
        <taxon>Porphyromonas</taxon>
    </lineage>
</organism>
<evidence type="ECO:0000256" key="3">
    <source>
        <dbReference type="ARBA" id="ARBA00022475"/>
    </source>
</evidence>
<keyword evidence="12" id="KW-1185">Reference proteome</keyword>
<dbReference type="STRING" id="393921.HQ45_02200"/>
<dbReference type="GO" id="GO:0005886">
    <property type="term" value="C:plasma membrane"/>
    <property type="evidence" value="ECO:0007669"/>
    <property type="project" value="UniProtKB-SubCell"/>
</dbReference>
<keyword evidence="3" id="KW-1003">Cell membrane</keyword>
<keyword evidence="6 8" id="KW-0472">Membrane</keyword>
<feature type="transmembrane region" description="Helical" evidence="8">
    <location>
        <begin position="20"/>
        <end position="37"/>
    </location>
</feature>
<dbReference type="InterPro" id="IPR003400">
    <property type="entry name" value="ExbD"/>
</dbReference>
<dbReference type="GO" id="GO:0015031">
    <property type="term" value="P:protein transport"/>
    <property type="evidence" value="ECO:0007669"/>
    <property type="project" value="UniProtKB-KW"/>
</dbReference>
<evidence type="ECO:0000256" key="1">
    <source>
        <dbReference type="ARBA" id="ARBA00004162"/>
    </source>
</evidence>
<evidence type="ECO:0000256" key="7">
    <source>
        <dbReference type="RuleBase" id="RU003879"/>
    </source>
</evidence>
<keyword evidence="4 7" id="KW-0812">Transmembrane</keyword>
<evidence type="ECO:0000256" key="2">
    <source>
        <dbReference type="ARBA" id="ARBA00005811"/>
    </source>
</evidence>
<reference evidence="9 11" key="1">
    <citation type="submission" date="2014-08" db="EMBL/GenBank/DDBJ databases">
        <title>Porphyromonas crevioricanis strain:COT-253_OH1447 Genome sequencing.</title>
        <authorList>
            <person name="Wallis C."/>
            <person name="Deusch O."/>
            <person name="O'Flynn C."/>
            <person name="Davis I."/>
            <person name="Jospin G."/>
            <person name="Darling A.E."/>
            <person name="Coil D.A."/>
            <person name="Alexiev A."/>
            <person name="Horsfall A."/>
            <person name="Kirkwood N."/>
            <person name="Harris S."/>
            <person name="Eisen J.A."/>
        </authorList>
    </citation>
    <scope>NUCLEOTIDE SEQUENCE [LARGE SCALE GENOMIC DNA]</scope>
    <source>
        <strain evidence="11">COT-253 OH1447</strain>
        <strain evidence="9">COT-253_OH1447</strain>
    </source>
</reference>
<evidence type="ECO:0000313" key="11">
    <source>
        <dbReference type="Proteomes" id="UP000030136"/>
    </source>
</evidence>
<sequence>MGKFSKAGKREMPELNTSSLPDLVFAFLFFIMMVTTIREVSPKVQYSQLPNATELTKLEEKSLVTYIYIGKPTLPYQVKYGTKPCIQLNDQITLDPSAVYTYVKQEEGKIRDERRKLMTVSIKGDKEISMKVVSDVKEQLRKANVLNVNYSARKGKENR</sequence>
<dbReference type="KEGG" id="pcre:NCTC12858_01119"/>
<accession>A0A0A2FY48</accession>
<dbReference type="EMBL" id="JQJC01000012">
    <property type="protein sequence ID" value="KGN95045.1"/>
    <property type="molecule type" value="Genomic_DNA"/>
</dbReference>
<dbReference type="GO" id="GO:0022857">
    <property type="term" value="F:transmembrane transporter activity"/>
    <property type="evidence" value="ECO:0007669"/>
    <property type="project" value="InterPro"/>
</dbReference>
<dbReference type="RefSeq" id="WP_036887567.1">
    <property type="nucleotide sequence ID" value="NZ_FUXH01000001.1"/>
</dbReference>
<evidence type="ECO:0000313" key="9">
    <source>
        <dbReference type="EMBL" id="KGN95045.1"/>
    </source>
</evidence>